<dbReference type="AlphaFoldDB" id="A0A368NUZ4"/>
<protein>
    <submittedName>
        <fullName evidence="1">Uncharacterized protein</fullName>
    </submittedName>
</protein>
<name>A0A368NUZ4_AGRVI</name>
<evidence type="ECO:0000313" key="1">
    <source>
        <dbReference type="EMBL" id="KAA3526843.1"/>
    </source>
</evidence>
<sequence length="64" mass="7526">MVKHLCETKKTRLRAGFFHFGDAQTAGISKTARPPDMVQNAWLYRFMQARPCLCPDDLFWLFVY</sequence>
<dbReference type="EMBL" id="QUSG01000006">
    <property type="protein sequence ID" value="KAA3526843.1"/>
    <property type="molecule type" value="Genomic_DNA"/>
</dbReference>
<accession>A0A368NUZ4</accession>
<reference evidence="1 2" key="1">
    <citation type="submission" date="2018-08" db="EMBL/GenBank/DDBJ databases">
        <title>Genome sequencing of Agrobacterium vitis strain ICMP 10754.</title>
        <authorList>
            <person name="Visnovsky S.B."/>
            <person name="Pitman A.R."/>
        </authorList>
    </citation>
    <scope>NUCLEOTIDE SEQUENCE [LARGE SCALE GENOMIC DNA]</scope>
    <source>
        <strain evidence="1 2">ICMP 10754</strain>
    </source>
</reference>
<gene>
    <name evidence="1" type="ORF">DXT89_12850</name>
</gene>
<comment type="caution">
    <text evidence="1">The sequence shown here is derived from an EMBL/GenBank/DDBJ whole genome shotgun (WGS) entry which is preliminary data.</text>
</comment>
<dbReference type="Proteomes" id="UP000436911">
    <property type="component" value="Unassembled WGS sequence"/>
</dbReference>
<evidence type="ECO:0000313" key="2">
    <source>
        <dbReference type="Proteomes" id="UP000436911"/>
    </source>
</evidence>
<proteinExistence type="predicted"/>
<organism evidence="1 2">
    <name type="scientific">Agrobacterium vitis</name>
    <name type="common">Rhizobium vitis</name>
    <dbReference type="NCBI Taxonomy" id="373"/>
    <lineage>
        <taxon>Bacteria</taxon>
        <taxon>Pseudomonadati</taxon>
        <taxon>Pseudomonadota</taxon>
        <taxon>Alphaproteobacteria</taxon>
        <taxon>Hyphomicrobiales</taxon>
        <taxon>Rhizobiaceae</taxon>
        <taxon>Rhizobium/Agrobacterium group</taxon>
        <taxon>Agrobacterium</taxon>
    </lineage>
</organism>